<organism evidence="1 2">
    <name type="scientific">Eumeta variegata</name>
    <name type="common">Bagworm moth</name>
    <name type="synonym">Eumeta japonica</name>
    <dbReference type="NCBI Taxonomy" id="151549"/>
    <lineage>
        <taxon>Eukaryota</taxon>
        <taxon>Metazoa</taxon>
        <taxon>Ecdysozoa</taxon>
        <taxon>Arthropoda</taxon>
        <taxon>Hexapoda</taxon>
        <taxon>Insecta</taxon>
        <taxon>Pterygota</taxon>
        <taxon>Neoptera</taxon>
        <taxon>Endopterygota</taxon>
        <taxon>Lepidoptera</taxon>
        <taxon>Glossata</taxon>
        <taxon>Ditrysia</taxon>
        <taxon>Tineoidea</taxon>
        <taxon>Psychidae</taxon>
        <taxon>Oiketicinae</taxon>
        <taxon>Eumeta</taxon>
    </lineage>
</organism>
<protein>
    <submittedName>
        <fullName evidence="1">Uncharacterized protein</fullName>
    </submittedName>
</protein>
<dbReference type="OrthoDB" id="7424700at2759"/>
<name>A0A4C1X5Y0_EUMVA</name>
<evidence type="ECO:0000313" key="1">
    <source>
        <dbReference type="EMBL" id="GBP58570.1"/>
    </source>
</evidence>
<reference evidence="1 2" key="1">
    <citation type="journal article" date="2019" name="Commun. Biol.">
        <title>The bagworm genome reveals a unique fibroin gene that provides high tensile strength.</title>
        <authorList>
            <person name="Kono N."/>
            <person name="Nakamura H."/>
            <person name="Ohtoshi R."/>
            <person name="Tomita M."/>
            <person name="Numata K."/>
            <person name="Arakawa K."/>
        </authorList>
    </citation>
    <scope>NUCLEOTIDE SEQUENCE [LARGE SCALE GENOMIC DNA]</scope>
</reference>
<evidence type="ECO:0000313" key="2">
    <source>
        <dbReference type="Proteomes" id="UP000299102"/>
    </source>
</evidence>
<proteinExistence type="predicted"/>
<keyword evidence="2" id="KW-1185">Reference proteome</keyword>
<sequence>MLQIIAEKPKITYYNPRYISSINMTSRRYSRGDVYYLDLNFELKEPIGNNVSSVFVLYEYRDHAYRQTFVELGFRICDLLLKNKLFWKTGAPGWNTKLPDSTGCLQPREYDSGDGGRAGRLGGVLPKGRVYMNLTMVDHKELMSSGFIDYEFKKMTETSRGRRKNLC</sequence>
<gene>
    <name evidence="1" type="ORF">EVAR_40853_1</name>
</gene>
<dbReference type="Proteomes" id="UP000299102">
    <property type="component" value="Unassembled WGS sequence"/>
</dbReference>
<accession>A0A4C1X5Y0</accession>
<dbReference type="EMBL" id="BGZK01000739">
    <property type="protein sequence ID" value="GBP58570.1"/>
    <property type="molecule type" value="Genomic_DNA"/>
</dbReference>
<dbReference type="AlphaFoldDB" id="A0A4C1X5Y0"/>
<comment type="caution">
    <text evidence="1">The sequence shown here is derived from an EMBL/GenBank/DDBJ whole genome shotgun (WGS) entry which is preliminary data.</text>
</comment>